<evidence type="ECO:0000256" key="2">
    <source>
        <dbReference type="ARBA" id="ARBA00022561"/>
    </source>
</evidence>
<dbReference type="SUPFAM" id="SSF88650">
    <property type="entry name" value="Satellite viruses"/>
    <property type="match status" value="1"/>
</dbReference>
<protein>
    <submittedName>
        <fullName evidence="4">Capsid</fullName>
    </submittedName>
</protein>
<sequence length="218" mass="23316">MKPSRRALSLNRGPGRGFKSNFFRLQRAPGMSRELGYVDLALTGFNFDTTGSIVLLNTVAQGASVNQRVGKKIRMKGIQCRGIHQNNSAATTNDCAVLIVYDKRPTGALPTATDILVSANSFAFNNDANAGRFQILKRHDFCLNGNSSAAANQLDTMSMSADFYLDLKGLEVVYKAAATGAIGDIEQGALYCITVGNNTAGTGGATGFMGFRLRFLDV</sequence>
<evidence type="ECO:0000313" key="4">
    <source>
        <dbReference type="EMBL" id="AUM61822.1"/>
    </source>
</evidence>
<evidence type="ECO:0000256" key="3">
    <source>
        <dbReference type="ARBA" id="ARBA00022844"/>
    </source>
</evidence>
<organism evidence="4">
    <name type="scientific">uncultured virus</name>
    <dbReference type="NCBI Taxonomy" id="340016"/>
    <lineage>
        <taxon>Viruses</taxon>
        <taxon>environmental samples</taxon>
    </lineage>
</organism>
<evidence type="ECO:0000256" key="1">
    <source>
        <dbReference type="ARBA" id="ARBA00004328"/>
    </source>
</evidence>
<name>A0A2K9LSH8_9VIRU</name>
<dbReference type="GO" id="GO:0005198">
    <property type="term" value="F:structural molecule activity"/>
    <property type="evidence" value="ECO:0007669"/>
    <property type="project" value="InterPro"/>
</dbReference>
<dbReference type="InterPro" id="IPR029053">
    <property type="entry name" value="Viral_coat"/>
</dbReference>
<comment type="subcellular location">
    <subcellularLocation>
        <location evidence="1">Virion</location>
    </subcellularLocation>
</comment>
<dbReference type="Gene3D" id="2.60.120.20">
    <property type="match status" value="1"/>
</dbReference>
<dbReference type="EMBL" id="KY487779">
    <property type="protein sequence ID" value="AUM61631.1"/>
    <property type="molecule type" value="Genomic_DNA"/>
</dbReference>
<dbReference type="GO" id="GO:0019028">
    <property type="term" value="C:viral capsid"/>
    <property type="evidence" value="ECO:0007669"/>
    <property type="project" value="UniProtKB-KW"/>
</dbReference>
<gene>
    <name evidence="4" type="primary">Cap</name>
</gene>
<keyword evidence="3" id="KW-0946">Virion</keyword>
<dbReference type="EMBL" id="KY487877">
    <property type="protein sequence ID" value="AUM61822.1"/>
    <property type="molecule type" value="Genomic_DNA"/>
</dbReference>
<keyword evidence="2" id="KW-0167">Capsid protein</keyword>
<dbReference type="InterPro" id="IPR037164">
    <property type="entry name" value="Satellite_virus_coat_sf"/>
</dbReference>
<dbReference type="InterPro" id="IPR000263">
    <property type="entry name" value="GV_A/BR1_coat"/>
</dbReference>
<dbReference type="Pfam" id="PF00844">
    <property type="entry name" value="Gemini_coat"/>
    <property type="match status" value="1"/>
</dbReference>
<reference evidence="4" key="1">
    <citation type="submission" date="2017-01" db="EMBL/GenBank/DDBJ databases">
        <title>High-throughput sequencing uncovers low homogeneity in the biogeography of single-stranded DNA viruses.</title>
        <authorList>
            <person name="Pearson V.M."/>
            <person name="Rokyta D.R."/>
        </authorList>
    </citation>
    <scope>NUCLEOTIDE SEQUENCE</scope>
</reference>
<proteinExistence type="predicted"/>
<accession>A0A2K9LSH8</accession>